<dbReference type="PANTHER" id="PTHR30221:SF1">
    <property type="entry name" value="SMALL-CONDUCTANCE MECHANOSENSITIVE CHANNEL"/>
    <property type="match status" value="1"/>
</dbReference>
<dbReference type="Pfam" id="PF21082">
    <property type="entry name" value="MS_channel_3rd"/>
    <property type="match status" value="1"/>
</dbReference>
<dbReference type="InterPro" id="IPR011014">
    <property type="entry name" value="MscS_channel_TM-2"/>
</dbReference>
<dbReference type="InterPro" id="IPR045275">
    <property type="entry name" value="MscS_archaea/bacteria_type"/>
</dbReference>
<evidence type="ECO:0000256" key="7">
    <source>
        <dbReference type="SAM" id="Phobius"/>
    </source>
</evidence>
<dbReference type="InterPro" id="IPR023408">
    <property type="entry name" value="MscS_beta-dom_sf"/>
</dbReference>
<keyword evidence="3" id="KW-1003">Cell membrane</keyword>
<dbReference type="EMBL" id="JBHUJB010000083">
    <property type="protein sequence ID" value="MFD2160604.1"/>
    <property type="molecule type" value="Genomic_DNA"/>
</dbReference>
<dbReference type="Gene3D" id="1.10.287.1260">
    <property type="match status" value="1"/>
</dbReference>
<dbReference type="Gene3D" id="3.30.70.100">
    <property type="match status" value="1"/>
</dbReference>
<comment type="similarity">
    <text evidence="2">Belongs to the MscS (TC 1.A.23) family.</text>
</comment>
<accession>A0ABW4ZFH0</accession>
<dbReference type="RefSeq" id="WP_377087826.1">
    <property type="nucleotide sequence ID" value="NZ_JBHSJL010000014.1"/>
</dbReference>
<evidence type="ECO:0000256" key="6">
    <source>
        <dbReference type="ARBA" id="ARBA00023136"/>
    </source>
</evidence>
<dbReference type="Gene3D" id="2.30.30.60">
    <property type="match status" value="1"/>
</dbReference>
<protein>
    <submittedName>
        <fullName evidence="10">Mechanosensitive ion channel family protein</fullName>
    </submittedName>
</protein>
<reference evidence="11" key="1">
    <citation type="journal article" date="2019" name="Int. J. Syst. Evol. Microbiol.">
        <title>The Global Catalogue of Microorganisms (GCM) 10K type strain sequencing project: providing services to taxonomists for standard genome sequencing and annotation.</title>
        <authorList>
            <consortium name="The Broad Institute Genomics Platform"/>
            <consortium name="The Broad Institute Genome Sequencing Center for Infectious Disease"/>
            <person name="Wu L."/>
            <person name="Ma J."/>
        </authorList>
    </citation>
    <scope>NUCLEOTIDE SEQUENCE [LARGE SCALE GENOMIC DNA]</scope>
    <source>
        <strain evidence="11">CCUG 57942</strain>
    </source>
</reference>
<keyword evidence="6 7" id="KW-0472">Membrane</keyword>
<comment type="subcellular location">
    <subcellularLocation>
        <location evidence="1">Cell membrane</location>
        <topology evidence="1">Multi-pass membrane protein</topology>
    </subcellularLocation>
</comment>
<dbReference type="InterPro" id="IPR010920">
    <property type="entry name" value="LSM_dom_sf"/>
</dbReference>
<dbReference type="SUPFAM" id="SSF82689">
    <property type="entry name" value="Mechanosensitive channel protein MscS (YggB), C-terminal domain"/>
    <property type="match status" value="1"/>
</dbReference>
<evidence type="ECO:0000256" key="4">
    <source>
        <dbReference type="ARBA" id="ARBA00022692"/>
    </source>
</evidence>
<keyword evidence="11" id="KW-1185">Reference proteome</keyword>
<dbReference type="PANTHER" id="PTHR30221">
    <property type="entry name" value="SMALL-CONDUCTANCE MECHANOSENSITIVE CHANNEL"/>
    <property type="match status" value="1"/>
</dbReference>
<dbReference type="InterPro" id="IPR049278">
    <property type="entry name" value="MS_channel_C"/>
</dbReference>
<evidence type="ECO:0000256" key="5">
    <source>
        <dbReference type="ARBA" id="ARBA00022989"/>
    </source>
</evidence>
<dbReference type="Pfam" id="PF00924">
    <property type="entry name" value="MS_channel_2nd"/>
    <property type="match status" value="1"/>
</dbReference>
<name>A0ABW4ZFH0_9BACT</name>
<keyword evidence="4 7" id="KW-0812">Transmembrane</keyword>
<dbReference type="InterPro" id="IPR011066">
    <property type="entry name" value="MscS_channel_C_sf"/>
</dbReference>
<feature type="transmembrane region" description="Helical" evidence="7">
    <location>
        <begin position="208"/>
        <end position="226"/>
    </location>
</feature>
<evidence type="ECO:0000259" key="9">
    <source>
        <dbReference type="Pfam" id="PF21082"/>
    </source>
</evidence>
<evidence type="ECO:0000259" key="8">
    <source>
        <dbReference type="Pfam" id="PF00924"/>
    </source>
</evidence>
<comment type="caution">
    <text evidence="10">The sequence shown here is derived from an EMBL/GenBank/DDBJ whole genome shotgun (WGS) entry which is preliminary data.</text>
</comment>
<keyword evidence="5 7" id="KW-1133">Transmembrane helix</keyword>
<feature type="transmembrane region" description="Helical" evidence="7">
    <location>
        <begin position="276"/>
        <end position="294"/>
    </location>
</feature>
<evidence type="ECO:0000313" key="10">
    <source>
        <dbReference type="EMBL" id="MFD2160604.1"/>
    </source>
</evidence>
<evidence type="ECO:0000313" key="11">
    <source>
        <dbReference type="Proteomes" id="UP001597389"/>
    </source>
</evidence>
<dbReference type="SUPFAM" id="SSF50182">
    <property type="entry name" value="Sm-like ribonucleoproteins"/>
    <property type="match status" value="1"/>
</dbReference>
<organism evidence="10 11">
    <name type="scientific">Rubritalea tangerina</name>
    <dbReference type="NCBI Taxonomy" id="430798"/>
    <lineage>
        <taxon>Bacteria</taxon>
        <taxon>Pseudomonadati</taxon>
        <taxon>Verrucomicrobiota</taxon>
        <taxon>Verrucomicrobiia</taxon>
        <taxon>Verrucomicrobiales</taxon>
        <taxon>Rubritaleaceae</taxon>
        <taxon>Rubritalea</taxon>
    </lineage>
</organism>
<evidence type="ECO:0000256" key="2">
    <source>
        <dbReference type="ARBA" id="ARBA00008017"/>
    </source>
</evidence>
<feature type="domain" description="Mechanosensitive ion channel MscS" evidence="8">
    <location>
        <begin position="293"/>
        <end position="358"/>
    </location>
</feature>
<sequence>MKSLILGAIFIVGGASVVAQEEKKEEAKVEQSASGKKEANPELEIELDATEPAEIAGDKDVVPKAEVVAEPNVKIPLVQLSAQMRSMRKEGLEKLLELWLKRLELQIENTAVYTYRIDAGELSESDRQHFIDLEKKSHEVELEIAKRARVVMRALEVKGGDVTEARAYLKAATDITSDLDSSSRVQYVFTLIGNWLKDADGGIAFGKALLGAFFILLSFWFVGKLVKHLTKRAFSKHDKGSRIMRDFVLRSITTVVMVIGLMVALSSIGIEVGPMIAALGAGGFIIGFALQETLGNFASGMMIMIYQPFDEGDYVEISGVAGRVEKMSLVSTTMLTMDNKELIIPNKKAWGDTITNYSGRRVRRVDLVFGIGYSDDIDHALEILREVGKAHGMVLAEPQLTAGVHSLGDSSVNLFLRPWARSVDYWDVYWDLTKQVKQKFDQEGISIPFPQRDVHIIQSAVENA</sequence>
<feature type="transmembrane region" description="Helical" evidence="7">
    <location>
        <begin position="247"/>
        <end position="270"/>
    </location>
</feature>
<dbReference type="SUPFAM" id="SSF82861">
    <property type="entry name" value="Mechanosensitive channel protein MscS (YggB), transmembrane region"/>
    <property type="match status" value="1"/>
</dbReference>
<dbReference type="Proteomes" id="UP001597389">
    <property type="component" value="Unassembled WGS sequence"/>
</dbReference>
<gene>
    <name evidence="10" type="ORF">ACFSW8_16990</name>
</gene>
<evidence type="ECO:0000256" key="1">
    <source>
        <dbReference type="ARBA" id="ARBA00004651"/>
    </source>
</evidence>
<evidence type="ECO:0000256" key="3">
    <source>
        <dbReference type="ARBA" id="ARBA00022475"/>
    </source>
</evidence>
<feature type="domain" description="Mechanosensitive ion channel MscS C-terminal" evidence="9">
    <location>
        <begin position="365"/>
        <end position="447"/>
    </location>
</feature>
<dbReference type="InterPro" id="IPR006685">
    <property type="entry name" value="MscS_channel_2nd"/>
</dbReference>
<proteinExistence type="inferred from homology"/>